<dbReference type="InterPro" id="IPR020094">
    <property type="entry name" value="TruA/RsuA/RluB/E/F_N"/>
</dbReference>
<name>A0A424YH97_9FIRM</name>
<dbReference type="PANTHER" id="PTHR11142:SF0">
    <property type="entry name" value="TRNA PSEUDOURIDINE SYNTHASE-LIKE 1"/>
    <property type="match status" value="1"/>
</dbReference>
<dbReference type="CDD" id="cd02570">
    <property type="entry name" value="PseudoU_synth_EcTruA"/>
    <property type="match status" value="1"/>
</dbReference>
<keyword evidence="3 4" id="KW-0413">Isomerase</keyword>
<comment type="caution">
    <text evidence="4">Lacks conserved residue(s) required for the propagation of feature annotation.</text>
</comment>
<comment type="catalytic activity">
    <reaction evidence="4 7">
        <text>uridine(38/39/40) in tRNA = pseudouridine(38/39/40) in tRNA</text>
        <dbReference type="Rhea" id="RHEA:22376"/>
        <dbReference type="Rhea" id="RHEA-COMP:10085"/>
        <dbReference type="Rhea" id="RHEA-COMP:10087"/>
        <dbReference type="ChEBI" id="CHEBI:65314"/>
        <dbReference type="ChEBI" id="CHEBI:65315"/>
        <dbReference type="EC" id="5.4.99.12"/>
    </reaction>
</comment>
<comment type="function">
    <text evidence="4">Formation of pseudouridine at positions 38, 39 and 40 in the anticodon stem and loop of transfer RNAs.</text>
</comment>
<dbReference type="EMBL" id="QZAA01000067">
    <property type="protein sequence ID" value="RQD77469.1"/>
    <property type="molecule type" value="Genomic_DNA"/>
</dbReference>
<proteinExistence type="inferred from homology"/>
<comment type="caution">
    <text evidence="9">The sequence shown here is derived from an EMBL/GenBank/DDBJ whole genome shotgun (WGS) entry which is preliminary data.</text>
</comment>
<evidence type="ECO:0000256" key="7">
    <source>
        <dbReference type="RuleBase" id="RU003792"/>
    </source>
</evidence>
<gene>
    <name evidence="4 9" type="primary">truA</name>
    <name evidence="9" type="ORF">D5R97_02450</name>
</gene>
<dbReference type="Pfam" id="PF01416">
    <property type="entry name" value="PseudoU_synth_1"/>
    <property type="match status" value="2"/>
</dbReference>
<comment type="similarity">
    <text evidence="1 4 7">Belongs to the tRNA pseudouridine synthase TruA family.</text>
</comment>
<evidence type="ECO:0000256" key="4">
    <source>
        <dbReference type="HAMAP-Rule" id="MF_00171"/>
    </source>
</evidence>
<feature type="domain" description="Pseudouridine synthase I TruA alpha/beta" evidence="8">
    <location>
        <begin position="9"/>
        <end position="99"/>
    </location>
</feature>
<evidence type="ECO:0000256" key="2">
    <source>
        <dbReference type="ARBA" id="ARBA00022694"/>
    </source>
</evidence>
<dbReference type="PIRSF" id="PIRSF001430">
    <property type="entry name" value="tRNA_psdUrid_synth"/>
    <property type="match status" value="1"/>
</dbReference>
<dbReference type="HAMAP" id="MF_00171">
    <property type="entry name" value="TruA"/>
    <property type="match status" value="1"/>
</dbReference>
<feature type="binding site" evidence="4 6">
    <location>
        <position position="110"/>
    </location>
    <ligand>
        <name>substrate</name>
    </ligand>
</feature>
<comment type="subunit">
    <text evidence="4">Homodimer.</text>
</comment>
<dbReference type="GO" id="GO:0160147">
    <property type="term" value="F:tRNA pseudouridine(38-40) synthase activity"/>
    <property type="evidence" value="ECO:0007669"/>
    <property type="project" value="UniProtKB-EC"/>
</dbReference>
<reference evidence="9 10" key="1">
    <citation type="submission" date="2018-08" db="EMBL/GenBank/DDBJ databases">
        <title>The metabolism and importance of syntrophic acetate oxidation coupled to methane or sulfide production in haloalkaline environments.</title>
        <authorList>
            <person name="Timmers P.H.A."/>
            <person name="Vavourakis C.D."/>
            <person name="Sorokin D.Y."/>
            <person name="Sinninghe Damste J.S."/>
            <person name="Muyzer G."/>
            <person name="Stams A.J.M."/>
            <person name="Plugge C.M."/>
        </authorList>
    </citation>
    <scope>NUCLEOTIDE SEQUENCE [LARGE SCALE GENOMIC DNA]</scope>
    <source>
        <strain evidence="9">MSAO_Bac1</strain>
    </source>
</reference>
<dbReference type="NCBIfam" id="TIGR00071">
    <property type="entry name" value="hisT_truA"/>
    <property type="match status" value="1"/>
</dbReference>
<dbReference type="InterPro" id="IPR020103">
    <property type="entry name" value="PsdUridine_synth_cat_dom_sf"/>
</dbReference>
<dbReference type="InterPro" id="IPR001406">
    <property type="entry name" value="PsdUridine_synth_TruA"/>
</dbReference>
<sequence>MVNYKLTLSYDGTNYHGFQIQKNAVTVQEILEKGLFKIYREKIRIIAASRTDTGVHARGQVINYRAPGFIPPHKVPYALNSVLPDDIRIKEGEMVSPEFHSRHDALGKLYSYTLDRGRFHSVFWRHYAVHIPYPLDVSAMREGARLLKGRHDFTSFCSAGDKVKNREREIIRADWEEGGDWLKFFIEADGFLYNMVRIIVGTLLEVGRNKTDPEKVAEIIKARDRSKAGPTAGARGLCLEKVYYD</sequence>
<accession>A0A424YH97</accession>
<evidence type="ECO:0000256" key="6">
    <source>
        <dbReference type="PIRSR" id="PIRSR001430-2"/>
    </source>
</evidence>
<dbReference type="Proteomes" id="UP000285138">
    <property type="component" value="Unassembled WGS sequence"/>
</dbReference>
<dbReference type="Gene3D" id="3.30.70.580">
    <property type="entry name" value="Pseudouridine synthase I, catalytic domain, N-terminal subdomain"/>
    <property type="match status" value="1"/>
</dbReference>
<evidence type="ECO:0000256" key="1">
    <source>
        <dbReference type="ARBA" id="ARBA00009375"/>
    </source>
</evidence>
<feature type="active site" description="Nucleophile" evidence="4 5">
    <location>
        <position position="52"/>
    </location>
</feature>
<dbReference type="InterPro" id="IPR020095">
    <property type="entry name" value="PsdUridine_synth_TruA_C"/>
</dbReference>
<organism evidence="9 10">
    <name type="scientific">Candidatus Syntrophonatronum acetioxidans</name>
    <dbReference type="NCBI Taxonomy" id="1795816"/>
    <lineage>
        <taxon>Bacteria</taxon>
        <taxon>Bacillati</taxon>
        <taxon>Bacillota</taxon>
        <taxon>Clostridia</taxon>
        <taxon>Eubacteriales</taxon>
        <taxon>Syntrophomonadaceae</taxon>
        <taxon>Candidatus Syntrophonatronum</taxon>
    </lineage>
</organism>
<dbReference type="GO" id="GO:0031119">
    <property type="term" value="P:tRNA pseudouridine synthesis"/>
    <property type="evidence" value="ECO:0007669"/>
    <property type="project" value="UniProtKB-UniRule"/>
</dbReference>
<dbReference type="GO" id="GO:0003723">
    <property type="term" value="F:RNA binding"/>
    <property type="evidence" value="ECO:0007669"/>
    <property type="project" value="InterPro"/>
</dbReference>
<protein>
    <recommendedName>
        <fullName evidence="4">tRNA pseudouridine synthase A</fullName>
        <ecNumber evidence="4">5.4.99.12</ecNumber>
    </recommendedName>
    <alternativeName>
        <fullName evidence="4">tRNA pseudouridine(38-40) synthase</fullName>
    </alternativeName>
    <alternativeName>
        <fullName evidence="4">tRNA pseudouridylate synthase I</fullName>
    </alternativeName>
    <alternativeName>
        <fullName evidence="4">tRNA-uridine isomerase I</fullName>
    </alternativeName>
</protein>
<evidence type="ECO:0000259" key="8">
    <source>
        <dbReference type="Pfam" id="PF01416"/>
    </source>
</evidence>
<evidence type="ECO:0000313" key="9">
    <source>
        <dbReference type="EMBL" id="RQD77469.1"/>
    </source>
</evidence>
<dbReference type="PANTHER" id="PTHR11142">
    <property type="entry name" value="PSEUDOURIDYLATE SYNTHASE"/>
    <property type="match status" value="1"/>
</dbReference>
<evidence type="ECO:0000256" key="3">
    <source>
        <dbReference type="ARBA" id="ARBA00023235"/>
    </source>
</evidence>
<dbReference type="FunFam" id="3.30.70.580:FF:000001">
    <property type="entry name" value="tRNA pseudouridine synthase A"/>
    <property type="match status" value="1"/>
</dbReference>
<dbReference type="AlphaFoldDB" id="A0A424YH97"/>
<dbReference type="EC" id="5.4.99.12" evidence="4"/>
<keyword evidence="2 4" id="KW-0819">tRNA processing</keyword>
<dbReference type="Gene3D" id="3.30.70.660">
    <property type="entry name" value="Pseudouridine synthase I, catalytic domain, C-terminal subdomain"/>
    <property type="match status" value="1"/>
</dbReference>
<dbReference type="SUPFAM" id="SSF55120">
    <property type="entry name" value="Pseudouridine synthase"/>
    <property type="match status" value="1"/>
</dbReference>
<evidence type="ECO:0000313" key="10">
    <source>
        <dbReference type="Proteomes" id="UP000285138"/>
    </source>
</evidence>
<dbReference type="InterPro" id="IPR020097">
    <property type="entry name" value="PsdUridine_synth_TruA_a/b_dom"/>
</dbReference>
<evidence type="ECO:0000256" key="5">
    <source>
        <dbReference type="PIRSR" id="PIRSR001430-1"/>
    </source>
</evidence>
<feature type="domain" description="Pseudouridine synthase I TruA alpha/beta" evidence="8">
    <location>
        <begin position="144"/>
        <end position="245"/>
    </location>
</feature>